<dbReference type="InParanoid" id="D7EKS3"/>
<sequence>MSPIETDLEKKITNTVEEAIENKIGNMGNHSLPTGYSQILKRNSPKSQEVSTTPTKLPQSSSSEDTRNIIMSKTPKDFGIKVNKMVPIRNNAILIESNCSSILNLTENTVLKSLNLCAEKINKVWPKIQIFDMDMDTEQLVAEILNQEDLPDSIPEKCVKSAFKVGNKECKTNH</sequence>
<dbReference type="EMBL" id="KQ971997">
    <property type="protein sequence ID" value="EFA11652.1"/>
    <property type="molecule type" value="Genomic_DNA"/>
</dbReference>
<dbReference type="AlphaFoldDB" id="D7EKS3"/>
<evidence type="ECO:0000256" key="1">
    <source>
        <dbReference type="SAM" id="MobiDB-lite"/>
    </source>
</evidence>
<dbReference type="HOGENOM" id="CLU_095108_0_0_1"/>
<gene>
    <name evidence="2" type="primary">GLEAN_10631</name>
    <name evidence="2" type="ORF">TcasGA2_TC010631</name>
</gene>
<organism evidence="2 3">
    <name type="scientific">Tribolium castaneum</name>
    <name type="common">Red flour beetle</name>
    <dbReference type="NCBI Taxonomy" id="7070"/>
    <lineage>
        <taxon>Eukaryota</taxon>
        <taxon>Metazoa</taxon>
        <taxon>Ecdysozoa</taxon>
        <taxon>Arthropoda</taxon>
        <taxon>Hexapoda</taxon>
        <taxon>Insecta</taxon>
        <taxon>Pterygota</taxon>
        <taxon>Neoptera</taxon>
        <taxon>Endopterygota</taxon>
        <taxon>Coleoptera</taxon>
        <taxon>Polyphaga</taxon>
        <taxon>Cucujiformia</taxon>
        <taxon>Tenebrionidae</taxon>
        <taxon>Tenebrionidae incertae sedis</taxon>
        <taxon>Tribolium</taxon>
    </lineage>
</organism>
<keyword evidence="3" id="KW-1185">Reference proteome</keyword>
<reference evidence="2 3" key="1">
    <citation type="journal article" date="2008" name="Nature">
        <title>The genome of the model beetle and pest Tribolium castaneum.</title>
        <authorList>
            <consortium name="Tribolium Genome Sequencing Consortium"/>
            <person name="Richards S."/>
            <person name="Gibbs R.A."/>
            <person name="Weinstock G.M."/>
            <person name="Brown S.J."/>
            <person name="Denell R."/>
            <person name="Beeman R.W."/>
            <person name="Gibbs R."/>
            <person name="Beeman R.W."/>
            <person name="Brown S.J."/>
            <person name="Bucher G."/>
            <person name="Friedrich M."/>
            <person name="Grimmelikhuijzen C.J."/>
            <person name="Klingler M."/>
            <person name="Lorenzen M."/>
            <person name="Richards S."/>
            <person name="Roth S."/>
            <person name="Schroder R."/>
            <person name="Tautz D."/>
            <person name="Zdobnov E.M."/>
            <person name="Muzny D."/>
            <person name="Gibbs R.A."/>
            <person name="Weinstock G.M."/>
            <person name="Attaway T."/>
            <person name="Bell S."/>
            <person name="Buhay C.J."/>
            <person name="Chandrabose M.N."/>
            <person name="Chavez D."/>
            <person name="Clerk-Blankenburg K.P."/>
            <person name="Cree A."/>
            <person name="Dao M."/>
            <person name="Davis C."/>
            <person name="Chacko J."/>
            <person name="Dinh H."/>
            <person name="Dugan-Rocha S."/>
            <person name="Fowler G."/>
            <person name="Garner T.T."/>
            <person name="Garnes J."/>
            <person name="Gnirke A."/>
            <person name="Hawes A."/>
            <person name="Hernandez J."/>
            <person name="Hines S."/>
            <person name="Holder M."/>
            <person name="Hume J."/>
            <person name="Jhangiani S.N."/>
            <person name="Joshi V."/>
            <person name="Khan Z.M."/>
            <person name="Jackson L."/>
            <person name="Kovar C."/>
            <person name="Kowis A."/>
            <person name="Lee S."/>
            <person name="Lewis L.R."/>
            <person name="Margolis J."/>
            <person name="Morgan M."/>
            <person name="Nazareth L.V."/>
            <person name="Nguyen N."/>
            <person name="Okwuonu G."/>
            <person name="Parker D."/>
            <person name="Richards S."/>
            <person name="Ruiz S.J."/>
            <person name="Santibanez J."/>
            <person name="Savard J."/>
            <person name="Scherer S.E."/>
            <person name="Schneider B."/>
            <person name="Sodergren E."/>
            <person name="Tautz D."/>
            <person name="Vattahil S."/>
            <person name="Villasana D."/>
            <person name="White C.S."/>
            <person name="Wright R."/>
            <person name="Park Y."/>
            <person name="Beeman R.W."/>
            <person name="Lord J."/>
            <person name="Oppert B."/>
            <person name="Lorenzen M."/>
            <person name="Brown S."/>
            <person name="Wang L."/>
            <person name="Savard J."/>
            <person name="Tautz D."/>
            <person name="Richards S."/>
            <person name="Weinstock G."/>
            <person name="Gibbs R.A."/>
            <person name="Liu Y."/>
            <person name="Worley K."/>
            <person name="Weinstock G."/>
            <person name="Elsik C.G."/>
            <person name="Reese J.T."/>
            <person name="Elhaik E."/>
            <person name="Landan G."/>
            <person name="Graur D."/>
            <person name="Arensburger P."/>
            <person name="Atkinson P."/>
            <person name="Beeman R.W."/>
            <person name="Beidler J."/>
            <person name="Brown S.J."/>
            <person name="Demuth J.P."/>
            <person name="Drury D.W."/>
            <person name="Du Y.Z."/>
            <person name="Fujiwara H."/>
            <person name="Lorenzen M."/>
            <person name="Maselli V."/>
            <person name="Osanai M."/>
            <person name="Park Y."/>
            <person name="Robertson H.M."/>
            <person name="Tu Z."/>
            <person name="Wang J.J."/>
            <person name="Wang S."/>
            <person name="Richards S."/>
            <person name="Song H."/>
            <person name="Zhang L."/>
            <person name="Sodergren E."/>
            <person name="Werner D."/>
            <person name="Stanke M."/>
            <person name="Morgenstern B."/>
            <person name="Solovyev V."/>
            <person name="Kosarev P."/>
            <person name="Brown G."/>
            <person name="Chen H.C."/>
            <person name="Ermolaeva O."/>
            <person name="Hlavina W."/>
            <person name="Kapustin Y."/>
            <person name="Kiryutin B."/>
            <person name="Kitts P."/>
            <person name="Maglott D."/>
            <person name="Pruitt K."/>
            <person name="Sapojnikov V."/>
            <person name="Souvorov A."/>
            <person name="Mackey A.J."/>
            <person name="Waterhouse R.M."/>
            <person name="Wyder S."/>
            <person name="Zdobnov E.M."/>
            <person name="Zdobnov E.M."/>
            <person name="Wyder S."/>
            <person name="Kriventseva E.V."/>
            <person name="Kadowaki T."/>
            <person name="Bork P."/>
            <person name="Aranda M."/>
            <person name="Bao R."/>
            <person name="Beermann A."/>
            <person name="Berns N."/>
            <person name="Bolognesi R."/>
            <person name="Bonneton F."/>
            <person name="Bopp D."/>
            <person name="Brown S.J."/>
            <person name="Bucher G."/>
            <person name="Butts T."/>
            <person name="Chaumot A."/>
            <person name="Denell R.E."/>
            <person name="Ferrier D.E."/>
            <person name="Friedrich M."/>
            <person name="Gordon C.M."/>
            <person name="Jindra M."/>
            <person name="Klingler M."/>
            <person name="Lan Q."/>
            <person name="Lattorff H.M."/>
            <person name="Laudet V."/>
            <person name="von Levetsow C."/>
            <person name="Liu Z."/>
            <person name="Lutz R."/>
            <person name="Lynch J.A."/>
            <person name="da Fonseca R.N."/>
            <person name="Posnien N."/>
            <person name="Reuter R."/>
            <person name="Roth S."/>
            <person name="Savard J."/>
            <person name="Schinko J.B."/>
            <person name="Schmitt C."/>
            <person name="Schoppmeier M."/>
            <person name="Schroder R."/>
            <person name="Shippy T.D."/>
            <person name="Simonnet F."/>
            <person name="Marques-Souza H."/>
            <person name="Tautz D."/>
            <person name="Tomoyasu Y."/>
            <person name="Trauner J."/>
            <person name="Van der Zee M."/>
            <person name="Vervoort M."/>
            <person name="Wittkopp N."/>
            <person name="Wimmer E.A."/>
            <person name="Yang X."/>
            <person name="Jones A.K."/>
            <person name="Sattelle D.B."/>
            <person name="Ebert P.R."/>
            <person name="Nelson D."/>
            <person name="Scott J.G."/>
            <person name="Beeman R.W."/>
            <person name="Muthukrishnan S."/>
            <person name="Kramer K.J."/>
            <person name="Arakane Y."/>
            <person name="Beeman R.W."/>
            <person name="Zhu Q."/>
            <person name="Hogenkamp D."/>
            <person name="Dixit R."/>
            <person name="Oppert B."/>
            <person name="Jiang H."/>
            <person name="Zou Z."/>
            <person name="Marshall J."/>
            <person name="Elpidina E."/>
            <person name="Vinokurov K."/>
            <person name="Oppert C."/>
            <person name="Zou Z."/>
            <person name="Evans J."/>
            <person name="Lu Z."/>
            <person name="Zhao P."/>
            <person name="Sumathipala N."/>
            <person name="Altincicek B."/>
            <person name="Vilcinskas A."/>
            <person name="Williams M."/>
            <person name="Hultmark D."/>
            <person name="Hetru C."/>
            <person name="Jiang H."/>
            <person name="Grimmelikhuijzen C.J."/>
            <person name="Hauser F."/>
            <person name="Cazzamali G."/>
            <person name="Williamson M."/>
            <person name="Park Y."/>
            <person name="Li B."/>
            <person name="Tanaka Y."/>
            <person name="Predel R."/>
            <person name="Neupert S."/>
            <person name="Schachtner J."/>
            <person name="Verleyen P."/>
            <person name="Raible F."/>
            <person name="Bork P."/>
            <person name="Friedrich M."/>
            <person name="Walden K.K."/>
            <person name="Robertson H.M."/>
            <person name="Angeli S."/>
            <person name="Foret S."/>
            <person name="Bucher G."/>
            <person name="Schuetz S."/>
            <person name="Maleszka R."/>
            <person name="Wimmer E.A."/>
            <person name="Beeman R.W."/>
            <person name="Lorenzen M."/>
            <person name="Tomoyasu Y."/>
            <person name="Miller S.C."/>
            <person name="Grossmann D."/>
            <person name="Bucher G."/>
        </authorList>
    </citation>
    <scope>NUCLEOTIDE SEQUENCE [LARGE SCALE GENOMIC DNA]</scope>
    <source>
        <strain evidence="2 3">Georgia GA2</strain>
    </source>
</reference>
<dbReference type="PhylomeDB" id="D7EKS3"/>
<dbReference type="Proteomes" id="UP000007266">
    <property type="component" value="Unassembled WGS sequence"/>
</dbReference>
<feature type="region of interest" description="Disordered" evidence="1">
    <location>
        <begin position="25"/>
        <end position="66"/>
    </location>
</feature>
<protein>
    <submittedName>
        <fullName evidence="2">Uncharacterized protein</fullName>
    </submittedName>
</protein>
<name>D7EKS3_TRICA</name>
<accession>D7EKS3</accession>
<reference evidence="2 3" key="2">
    <citation type="journal article" date="2010" name="Nucleic Acids Res.">
        <title>BeetleBase in 2010: revisions to provide comprehensive genomic information for Tribolium castaneum.</title>
        <authorList>
            <person name="Kim H.S."/>
            <person name="Murphy T."/>
            <person name="Xia J."/>
            <person name="Caragea D."/>
            <person name="Park Y."/>
            <person name="Beeman R.W."/>
            <person name="Lorenzen M.D."/>
            <person name="Butcher S."/>
            <person name="Manak J.R."/>
            <person name="Brown S.J."/>
        </authorList>
    </citation>
    <scope>NUCLEOTIDE SEQUENCE [LARGE SCALE GENOMIC DNA]</scope>
    <source>
        <strain evidence="2 3">Georgia GA2</strain>
    </source>
</reference>
<evidence type="ECO:0000313" key="3">
    <source>
        <dbReference type="Proteomes" id="UP000007266"/>
    </source>
</evidence>
<evidence type="ECO:0000313" key="2">
    <source>
        <dbReference type="EMBL" id="EFA11652.1"/>
    </source>
</evidence>
<proteinExistence type="predicted"/>
<feature type="compositionally biased region" description="Polar residues" evidence="1">
    <location>
        <begin position="28"/>
        <end position="63"/>
    </location>
</feature>